<evidence type="ECO:0000256" key="4">
    <source>
        <dbReference type="ARBA" id="ARBA00022741"/>
    </source>
</evidence>
<evidence type="ECO:0000256" key="7">
    <source>
        <dbReference type="ARBA" id="ARBA00023116"/>
    </source>
</evidence>
<dbReference type="GO" id="GO:0005971">
    <property type="term" value="C:ribonucleoside-diphosphate reductase complex"/>
    <property type="evidence" value="ECO:0007669"/>
    <property type="project" value="TreeGrafter"/>
</dbReference>
<keyword evidence="3 10" id="KW-0237">DNA synthesis</keyword>
<evidence type="ECO:0000256" key="2">
    <source>
        <dbReference type="ARBA" id="ARBA00022533"/>
    </source>
</evidence>
<dbReference type="SUPFAM" id="SSF51998">
    <property type="entry name" value="PFL-like glycyl radical enzymes"/>
    <property type="match status" value="1"/>
</dbReference>
<comment type="caution">
    <text evidence="12">The sequence shown here is derived from an EMBL/GenBank/DDBJ whole genome shotgun (WGS) entry which is preliminary data.</text>
</comment>
<evidence type="ECO:0000256" key="1">
    <source>
        <dbReference type="ARBA" id="ARBA00010406"/>
    </source>
</evidence>
<feature type="domain" description="ATP-cone" evidence="11">
    <location>
        <begin position="3"/>
        <end position="92"/>
    </location>
</feature>
<keyword evidence="10" id="KW-0846">Cobalamin</keyword>
<evidence type="ECO:0000259" key="11">
    <source>
        <dbReference type="PROSITE" id="PS51161"/>
    </source>
</evidence>
<name>A0A3M0C474_9AQUI</name>
<dbReference type="NCBIfam" id="TIGR02506">
    <property type="entry name" value="NrdE_NrdA"/>
    <property type="match status" value="1"/>
</dbReference>
<comment type="cofactor">
    <cofactor evidence="10">
        <name>adenosylcob(III)alamin</name>
        <dbReference type="ChEBI" id="CHEBI:18408"/>
    </cofactor>
</comment>
<dbReference type="PANTHER" id="PTHR11573:SF6">
    <property type="entry name" value="RIBONUCLEOSIDE-DIPHOSPHATE REDUCTASE LARGE SUBUNIT"/>
    <property type="match status" value="1"/>
</dbReference>
<proteinExistence type="inferred from homology"/>
<sequence>MQRIVVKRDGTEEKFQMKKLINAIFALFDGMDLPDDWEIAFRIAKELDLKIPERVTTEELDFLVLKAIEQLIPNHYIYDTLATRQLKKIINRKIERRFKSFKEALEYGVKEGLYKEDILNFDLNKIENAIDYSRDDLLDYFGLTTLKDRYFTKDRNGEIIEKPQWFFMRVALGIGNNEEEVIKIYNKISKLEYLHSTPTLYNSGTITHQYSSCYVNVISDSLESIMDKAKETAFLAKYAGGVGTDITRIRATGSPIKSLNAKSSGVIPFIKIFDTIVNAIQQGGRRRSSQVMYIQPWHMDIEAFLDLRETTGNPYFRTPSLNTALWMPDEIMRRIKEGEPLYLFDPAECPELVESWGEDFAKKYNECIKKAESGQLRLWKKLDSREWFRRYLFKLAKTGHPWLTFKDRHNENNPCPQYSVINSSNLCSEISIPNSPESTAVCTLASVNLAKHIDKEKKDIDWDKLKDTIETMVLALDNILDKNFYPSEESKKNTMDLRPLGIGLMGFAETLVELGIAYDSDEAVQFAEKVAKFMRDTAYAKSEELAKERGPFPHYEEMKQKGNPYPYPPRRNAVLLAIAPTASISIIAGTTSSIDSYFSNVYSRDTLSGKFIVVNKQLMKKLEELDMWNEEMAEKIKADGGSIQYIEELDGKINKELFKGAYEIHPKRQIDIAAAFQKYIDQAVSKSIYIEEDLRDDMFDIYMYAWEKGLKSTYYCFIDKTIKGEKYTQKVNKRGTRRGFGLVKERVKNQEEDIQHLEKMAREKYGDEVVDKVKSGNIEACPTDPLLNKICPSCE</sequence>
<comment type="similarity">
    <text evidence="10">Belongs to the ribonucleoside diphosphate reductase class-2 family.</text>
</comment>
<evidence type="ECO:0000256" key="3">
    <source>
        <dbReference type="ARBA" id="ARBA00022634"/>
    </source>
</evidence>
<protein>
    <recommendedName>
        <fullName evidence="10">Vitamin B12-dependent ribonucleotide reductase</fullName>
        <ecNumber evidence="10">1.17.4.1</ecNumber>
    </recommendedName>
</protein>
<evidence type="ECO:0000256" key="5">
    <source>
        <dbReference type="ARBA" id="ARBA00022840"/>
    </source>
</evidence>
<reference evidence="12 13" key="1">
    <citation type="submission" date="2018-10" db="EMBL/GenBank/DDBJ databases">
        <title>Genomic Encyclopedia of Archaeal and Bacterial Type Strains, Phase II (KMG-II): from individual species to whole genera.</title>
        <authorList>
            <person name="Goeker M."/>
        </authorList>
    </citation>
    <scope>NUCLEOTIDE SEQUENCE [LARGE SCALE GENOMIC DNA]</scope>
    <source>
        <strain evidence="12 13">VM1</strain>
    </source>
</reference>
<dbReference type="EMBL" id="REFO01000010">
    <property type="protein sequence ID" value="RMA97772.1"/>
    <property type="molecule type" value="Genomic_DNA"/>
</dbReference>
<dbReference type="OrthoDB" id="9762933at2"/>
<dbReference type="SUPFAM" id="SSF48168">
    <property type="entry name" value="R1 subunit of ribonucleotide reductase, N-terminal domain"/>
    <property type="match status" value="1"/>
</dbReference>
<comment type="similarity">
    <text evidence="1">Belongs to the ribonucleoside diphosphate reductase large chain family.</text>
</comment>
<organism evidence="12 13">
    <name type="scientific">Hydrogenothermus marinus</name>
    <dbReference type="NCBI Taxonomy" id="133270"/>
    <lineage>
        <taxon>Bacteria</taxon>
        <taxon>Pseudomonadati</taxon>
        <taxon>Aquificota</taxon>
        <taxon>Aquificia</taxon>
        <taxon>Aquificales</taxon>
        <taxon>Hydrogenothermaceae</taxon>
        <taxon>Hydrogenothermus</taxon>
    </lineage>
</organism>
<evidence type="ECO:0000256" key="8">
    <source>
        <dbReference type="ARBA" id="ARBA00047754"/>
    </source>
</evidence>
<keyword evidence="10" id="KW-0170">Cobalt</keyword>
<dbReference type="InterPro" id="IPR013344">
    <property type="entry name" value="RNR_NrdJ/NrdZ"/>
</dbReference>
<dbReference type="Gene3D" id="3.20.70.20">
    <property type="match status" value="1"/>
</dbReference>
<dbReference type="PANTHER" id="PTHR11573">
    <property type="entry name" value="RIBONUCLEOSIDE-DIPHOSPHATE REDUCTASE LARGE CHAIN"/>
    <property type="match status" value="1"/>
</dbReference>
<dbReference type="Pfam" id="PF02867">
    <property type="entry name" value="Ribonuc_red_lgC"/>
    <property type="match status" value="2"/>
</dbReference>
<dbReference type="GO" id="GO:0004748">
    <property type="term" value="F:ribonucleoside-diphosphate reductase activity, thioredoxin disulfide as acceptor"/>
    <property type="evidence" value="ECO:0007669"/>
    <property type="project" value="UniProtKB-EC"/>
</dbReference>
<dbReference type="InterPro" id="IPR005144">
    <property type="entry name" value="ATP-cone_dom"/>
</dbReference>
<evidence type="ECO:0000256" key="10">
    <source>
        <dbReference type="RuleBase" id="RU364064"/>
    </source>
</evidence>
<dbReference type="InterPro" id="IPR039718">
    <property type="entry name" value="Rrm1"/>
</dbReference>
<dbReference type="InterPro" id="IPR008926">
    <property type="entry name" value="RNR_R1-su_N"/>
</dbReference>
<dbReference type="EC" id="1.17.4.1" evidence="10"/>
<dbReference type="GO" id="GO:0005524">
    <property type="term" value="F:ATP binding"/>
    <property type="evidence" value="ECO:0007669"/>
    <property type="project" value="UniProtKB-UniRule"/>
</dbReference>
<dbReference type="PROSITE" id="PS51161">
    <property type="entry name" value="ATP_CONE"/>
    <property type="match status" value="1"/>
</dbReference>
<dbReference type="GO" id="GO:0009263">
    <property type="term" value="P:deoxyribonucleotide biosynthetic process"/>
    <property type="evidence" value="ECO:0007669"/>
    <property type="project" value="UniProtKB-KW"/>
</dbReference>
<keyword evidence="2" id="KW-0021">Allosteric enzyme</keyword>
<dbReference type="UniPathway" id="UPA00326"/>
<dbReference type="InterPro" id="IPR013346">
    <property type="entry name" value="NrdE_NrdA_C"/>
</dbReference>
<dbReference type="RefSeq" id="WP_121922538.1">
    <property type="nucleotide sequence ID" value="NZ_REFO01000010.1"/>
</dbReference>
<dbReference type="InterPro" id="IPR000788">
    <property type="entry name" value="RNR_lg_C"/>
</dbReference>
<evidence type="ECO:0000313" key="12">
    <source>
        <dbReference type="EMBL" id="RMA97772.1"/>
    </source>
</evidence>
<evidence type="ECO:0000313" key="13">
    <source>
        <dbReference type="Proteomes" id="UP000280842"/>
    </source>
</evidence>
<dbReference type="NCBIfam" id="TIGR02504">
    <property type="entry name" value="NrdJ_Z"/>
    <property type="match status" value="1"/>
</dbReference>
<evidence type="ECO:0000256" key="9">
    <source>
        <dbReference type="PROSITE-ProRule" id="PRU00492"/>
    </source>
</evidence>
<dbReference type="Pfam" id="PF03477">
    <property type="entry name" value="ATP-cone"/>
    <property type="match status" value="1"/>
</dbReference>
<keyword evidence="7" id="KW-0215">Deoxyribonucleotide synthesis</keyword>
<dbReference type="Proteomes" id="UP000280842">
    <property type="component" value="Unassembled WGS sequence"/>
</dbReference>
<comment type="catalytic activity">
    <reaction evidence="8 10">
        <text>a 2'-deoxyribonucleoside 5'-diphosphate + [thioredoxin]-disulfide + H2O = a ribonucleoside 5'-diphosphate + [thioredoxin]-dithiol</text>
        <dbReference type="Rhea" id="RHEA:23252"/>
        <dbReference type="Rhea" id="RHEA-COMP:10698"/>
        <dbReference type="Rhea" id="RHEA-COMP:10700"/>
        <dbReference type="ChEBI" id="CHEBI:15377"/>
        <dbReference type="ChEBI" id="CHEBI:29950"/>
        <dbReference type="ChEBI" id="CHEBI:50058"/>
        <dbReference type="ChEBI" id="CHEBI:57930"/>
        <dbReference type="ChEBI" id="CHEBI:73316"/>
        <dbReference type="EC" id="1.17.4.1"/>
    </reaction>
</comment>
<keyword evidence="5 9" id="KW-0067">ATP-binding</keyword>
<dbReference type="InterPro" id="IPR013509">
    <property type="entry name" value="RNR_lsu_N"/>
</dbReference>
<dbReference type="PRINTS" id="PR01183">
    <property type="entry name" value="RIBORDTASEM1"/>
</dbReference>
<dbReference type="AlphaFoldDB" id="A0A3M0C474"/>
<evidence type="ECO:0000256" key="6">
    <source>
        <dbReference type="ARBA" id="ARBA00023002"/>
    </source>
</evidence>
<dbReference type="Pfam" id="PF00317">
    <property type="entry name" value="Ribonuc_red_lgN"/>
    <property type="match status" value="1"/>
</dbReference>
<keyword evidence="13" id="KW-1185">Reference proteome</keyword>
<dbReference type="GO" id="GO:0071897">
    <property type="term" value="P:DNA biosynthetic process"/>
    <property type="evidence" value="ECO:0007669"/>
    <property type="project" value="UniProtKB-KW"/>
</dbReference>
<keyword evidence="4 9" id="KW-0547">Nucleotide-binding</keyword>
<comment type="function">
    <text evidence="10">Catalyzes the reduction of ribonucleotides to deoxyribonucleotides. May function to provide a pool of deoxyribonucleotide precursors for DNA repair during oxygen limitation and/or for immediate growth after restoration of oxygen.</text>
</comment>
<gene>
    <name evidence="12" type="ORF">CLV39_0399</name>
</gene>
<accession>A0A3M0C474</accession>
<keyword evidence="6 10" id="KW-0560">Oxidoreductase</keyword>
<dbReference type="GO" id="GO:0031419">
    <property type="term" value="F:cobalamin binding"/>
    <property type="evidence" value="ECO:0007669"/>
    <property type="project" value="UniProtKB-KW"/>
</dbReference>